<protein>
    <submittedName>
        <fullName evidence="1">Amidoligase family protein</fullName>
    </submittedName>
</protein>
<accession>A0ABX2IPR9</accession>
<comment type="caution">
    <text evidence="1">The sequence shown here is derived from an EMBL/GenBank/DDBJ whole genome shotgun (WGS) entry which is preliminary data.</text>
</comment>
<name>A0ABX2IPR9_9RHOB</name>
<gene>
    <name evidence="1" type="ORF">HRQ87_04185</name>
</gene>
<dbReference type="Pfam" id="PF12224">
    <property type="entry name" value="Amidoligase_2"/>
    <property type="match status" value="1"/>
</dbReference>
<dbReference type="InterPro" id="IPR022025">
    <property type="entry name" value="Amidoligase_2"/>
</dbReference>
<dbReference type="EMBL" id="JABUFE010000002">
    <property type="protein sequence ID" value="NSX53996.1"/>
    <property type="molecule type" value="Genomic_DNA"/>
</dbReference>
<proteinExistence type="predicted"/>
<sequence>MFDQISKTDVHTLPIQNNADGDIRKVGIEIELGGLDEAQATSVLKDNLGGSISVDENNDHLLKDSEIGDVEIYLDIRYRKDDNSKLMDLGIDLSRSVVPIEIVTQPVEPSQISVIDIARNALREKGAMGSRSGILLGYGVHLNIEIVSPKLKDILPTLKAFALLEDVLRDQDQMDISRRALPFSDPYPRRFIDCLVAEEFEDVDDLIDLYLEETPTRNRALDMLPIFAHIAPDRVAKDADSPSISARPAFHYRMPDCRIDEKDWSIAYEWNRWVAVEQIANSPDVMAALERAWRDQRASWTTVRWDWAKTAKSILDDSEQKVTA</sequence>
<evidence type="ECO:0000313" key="2">
    <source>
        <dbReference type="Proteomes" id="UP000777935"/>
    </source>
</evidence>
<dbReference type="RefSeq" id="WP_174135571.1">
    <property type="nucleotide sequence ID" value="NZ_JABUFE010000002.1"/>
</dbReference>
<dbReference type="Proteomes" id="UP000777935">
    <property type="component" value="Unassembled WGS sequence"/>
</dbReference>
<reference evidence="1 2" key="1">
    <citation type="submission" date="2020-06" db="EMBL/GenBank/DDBJ databases">
        <title>Sulfitobacter algicola sp. nov., isolated from green algae.</title>
        <authorList>
            <person name="Wang C."/>
        </authorList>
    </citation>
    <scope>NUCLEOTIDE SEQUENCE [LARGE SCALE GENOMIC DNA]</scope>
    <source>
        <strain evidence="1 2">1151</strain>
    </source>
</reference>
<evidence type="ECO:0000313" key="1">
    <source>
        <dbReference type="EMBL" id="NSX53996.1"/>
    </source>
</evidence>
<organism evidence="1 2">
    <name type="scientific">Parasulfitobacter algicola</name>
    <dbReference type="NCBI Taxonomy" id="2614809"/>
    <lineage>
        <taxon>Bacteria</taxon>
        <taxon>Pseudomonadati</taxon>
        <taxon>Pseudomonadota</taxon>
        <taxon>Alphaproteobacteria</taxon>
        <taxon>Rhodobacterales</taxon>
        <taxon>Roseobacteraceae</taxon>
        <taxon>Parasulfitobacter</taxon>
    </lineage>
</organism>
<keyword evidence="2" id="KW-1185">Reference proteome</keyword>